<dbReference type="Proteomes" id="UP001330434">
    <property type="component" value="Chromosome"/>
</dbReference>
<name>A0ABZ2C3X6_9PROT</name>
<evidence type="ECO:0000313" key="2">
    <source>
        <dbReference type="Proteomes" id="UP001330434"/>
    </source>
</evidence>
<evidence type="ECO:0000313" key="1">
    <source>
        <dbReference type="EMBL" id="WVX67152.1"/>
    </source>
</evidence>
<organism evidence="1 2">
    <name type="scientific">Candidatus Bealeia paramacronuclearis</name>
    <dbReference type="NCBI Taxonomy" id="1921001"/>
    <lineage>
        <taxon>Bacteria</taxon>
        <taxon>Pseudomonadati</taxon>
        <taxon>Pseudomonadota</taxon>
        <taxon>Alphaproteobacteria</taxon>
        <taxon>Holosporales</taxon>
        <taxon>Holosporaceae</taxon>
        <taxon>Candidatus Bealeia</taxon>
    </lineage>
</organism>
<gene>
    <name evidence="1" type="ORF">Bealeia1_01349</name>
</gene>
<dbReference type="EMBL" id="CP133270">
    <property type="protein sequence ID" value="WVX67152.1"/>
    <property type="molecule type" value="Genomic_DNA"/>
</dbReference>
<proteinExistence type="predicted"/>
<reference evidence="1 2" key="1">
    <citation type="journal article" date="2024" name="Environ. Microbiol.">
        <title>Novel evolutionary insights on the interactions of the Holosporales (Alphaproteobacteria) with eukaryotic hosts from comparative genomics.</title>
        <authorList>
            <person name="Giovannini M."/>
            <person name="Petroni G."/>
            <person name="Castelli M."/>
        </authorList>
    </citation>
    <scope>NUCLEOTIDE SEQUENCE [LARGE SCALE GENOMIC DNA]</scope>
    <source>
        <strain evidence="1 2">US_Bl 15I1</strain>
    </source>
</reference>
<protein>
    <submittedName>
        <fullName evidence="1">Uncharacterized protein</fullName>
    </submittedName>
</protein>
<keyword evidence="2" id="KW-1185">Reference proteome</keyword>
<sequence length="94" mass="10493">MKKAQKFYLFSNNRCYLILCSVILIWNLFYSFTGVASSKLKDDWCSCSGEISPSQHCTTDQQCSPGATGNGIFCNTEVYNCPDGSLNTCWYNGC</sequence>
<accession>A0ABZ2C3X6</accession>